<organism evidence="7 8">
    <name type="scientific">Mesorhabditis spiculigera</name>
    <dbReference type="NCBI Taxonomy" id="96644"/>
    <lineage>
        <taxon>Eukaryota</taxon>
        <taxon>Metazoa</taxon>
        <taxon>Ecdysozoa</taxon>
        <taxon>Nematoda</taxon>
        <taxon>Chromadorea</taxon>
        <taxon>Rhabditida</taxon>
        <taxon>Rhabditina</taxon>
        <taxon>Rhabditomorpha</taxon>
        <taxon>Rhabditoidea</taxon>
        <taxon>Rhabditidae</taxon>
        <taxon>Mesorhabditinae</taxon>
        <taxon>Mesorhabditis</taxon>
    </lineage>
</organism>
<comment type="subcellular location">
    <subcellularLocation>
        <location evidence="1">Membrane</location>
        <topology evidence="1">Multi-pass membrane protein</topology>
    </subcellularLocation>
</comment>
<dbReference type="Proteomes" id="UP001177023">
    <property type="component" value="Unassembled WGS sequence"/>
</dbReference>
<accession>A0AA36CCI5</accession>
<dbReference type="PANTHER" id="PTHR47518:SF9">
    <property type="entry name" value="SERPENTINE RECEPTOR, CLASS T"/>
    <property type="match status" value="1"/>
</dbReference>
<sequence>MQFEWLYYVDLPVPLLVASIFRVFMSSLGGIMIERAVATYKAHVYERVHYERFFKAQIFYCLVAGILGSIGYLYNILTPVFAAAYSIPSTMTICVATLCIIKQNRKQLRALPTPGYTLSKKYQLTENEKALKAISMMIWFAAINNVIAGGFFIFNRSDAPWFWRNIVGVIMSIQHAKYSLTLAILLHISNRQIFDDSVKVLRKKWKQLSPTIRVVKYNLETPGSFIGRILGTSGQDLYLGAKQEDYFTQLDKQWDPQLVRS</sequence>
<dbReference type="PANTHER" id="PTHR47518">
    <property type="entry name" value="SERPENTINE RECEPTOR CLASS EPSILON-13-RELATED"/>
    <property type="match status" value="1"/>
</dbReference>
<feature type="transmembrane region" description="Helical" evidence="6">
    <location>
        <begin position="80"/>
        <end position="101"/>
    </location>
</feature>
<evidence type="ECO:0000313" key="7">
    <source>
        <dbReference type="EMBL" id="CAJ0566488.1"/>
    </source>
</evidence>
<evidence type="ECO:0000256" key="2">
    <source>
        <dbReference type="ARBA" id="ARBA00006803"/>
    </source>
</evidence>
<keyword evidence="5 6" id="KW-0472">Membrane</keyword>
<feature type="transmembrane region" description="Helical" evidence="6">
    <location>
        <begin position="166"/>
        <end position="186"/>
    </location>
</feature>
<keyword evidence="4 6" id="KW-1133">Transmembrane helix</keyword>
<feature type="transmembrane region" description="Helical" evidence="6">
    <location>
        <begin position="12"/>
        <end position="33"/>
    </location>
</feature>
<evidence type="ECO:0000256" key="4">
    <source>
        <dbReference type="ARBA" id="ARBA00022989"/>
    </source>
</evidence>
<comment type="similarity">
    <text evidence="2">Belongs to the nematode receptor-like protein sre family.</text>
</comment>
<dbReference type="Pfam" id="PF03125">
    <property type="entry name" value="Sre"/>
    <property type="match status" value="1"/>
</dbReference>
<dbReference type="EMBL" id="CATQJA010001260">
    <property type="protein sequence ID" value="CAJ0566488.1"/>
    <property type="molecule type" value="Genomic_DNA"/>
</dbReference>
<dbReference type="AlphaFoldDB" id="A0AA36CCI5"/>
<reference evidence="7" key="1">
    <citation type="submission" date="2023-06" db="EMBL/GenBank/DDBJ databases">
        <authorList>
            <person name="Delattre M."/>
        </authorList>
    </citation>
    <scope>NUCLEOTIDE SEQUENCE</scope>
    <source>
        <strain evidence="7">AF72</strain>
    </source>
</reference>
<dbReference type="GO" id="GO:0007606">
    <property type="term" value="P:sensory perception of chemical stimulus"/>
    <property type="evidence" value="ECO:0007669"/>
    <property type="project" value="InterPro"/>
</dbReference>
<dbReference type="GO" id="GO:0016020">
    <property type="term" value="C:membrane"/>
    <property type="evidence" value="ECO:0007669"/>
    <property type="project" value="UniProtKB-SubCell"/>
</dbReference>
<comment type="caution">
    <text evidence="7">The sequence shown here is derived from an EMBL/GenBank/DDBJ whole genome shotgun (WGS) entry which is preliminary data.</text>
</comment>
<proteinExistence type="inferred from homology"/>
<feature type="transmembrane region" description="Helical" evidence="6">
    <location>
        <begin position="53"/>
        <end position="74"/>
    </location>
</feature>
<keyword evidence="8" id="KW-1185">Reference proteome</keyword>
<evidence type="ECO:0000256" key="1">
    <source>
        <dbReference type="ARBA" id="ARBA00004141"/>
    </source>
</evidence>
<feature type="transmembrane region" description="Helical" evidence="6">
    <location>
        <begin position="130"/>
        <end position="154"/>
    </location>
</feature>
<name>A0AA36CCI5_9BILA</name>
<evidence type="ECO:0000256" key="5">
    <source>
        <dbReference type="ARBA" id="ARBA00023136"/>
    </source>
</evidence>
<gene>
    <name evidence="7" type="ORF">MSPICULIGERA_LOCUS5087</name>
</gene>
<keyword evidence="3 6" id="KW-0812">Transmembrane</keyword>
<evidence type="ECO:0000313" key="8">
    <source>
        <dbReference type="Proteomes" id="UP001177023"/>
    </source>
</evidence>
<dbReference type="InterPro" id="IPR004151">
    <property type="entry name" value="7TM_GPCR_serpentine_rcpt_Sre"/>
</dbReference>
<feature type="non-terminal residue" evidence="7">
    <location>
        <position position="1"/>
    </location>
</feature>
<dbReference type="InterPro" id="IPR052854">
    <property type="entry name" value="Serpentine_rcpt_epsilon"/>
</dbReference>
<evidence type="ECO:0000256" key="3">
    <source>
        <dbReference type="ARBA" id="ARBA00022692"/>
    </source>
</evidence>
<protein>
    <submittedName>
        <fullName evidence="7">Uncharacterized protein</fullName>
    </submittedName>
</protein>
<evidence type="ECO:0000256" key="6">
    <source>
        <dbReference type="SAM" id="Phobius"/>
    </source>
</evidence>